<dbReference type="EMBL" id="CP051151">
    <property type="protein sequence ID" value="QLY39691.1"/>
    <property type="molecule type" value="Genomic_DNA"/>
</dbReference>
<gene>
    <name evidence="2" type="ORF">HF295_01975</name>
</gene>
<name>A0A7L6N2A5_9MOLU</name>
<keyword evidence="3" id="KW-1185">Reference proteome</keyword>
<keyword evidence="1" id="KW-1133">Transmembrane helix</keyword>
<feature type="transmembrane region" description="Helical" evidence="1">
    <location>
        <begin position="88"/>
        <end position="107"/>
    </location>
</feature>
<accession>A0A7L6N2A5</accession>
<sequence>MTYIVSEGLTYLFWYKVKDGYDFPLYNPNKAIIPEKKKAILLAFLLAIGSHHFYLGNFKRAYFEWGFAGIILTINLIFRIIPILYISLNFIMLVVVIAWLEGFWMLIKDKNFKRFFAK</sequence>
<keyword evidence="1" id="KW-0472">Membrane</keyword>
<feature type="transmembrane region" description="Helical" evidence="1">
    <location>
        <begin position="39"/>
        <end position="56"/>
    </location>
</feature>
<proteinExistence type="predicted"/>
<keyword evidence="1" id="KW-0812">Transmembrane</keyword>
<evidence type="ECO:0008006" key="4">
    <source>
        <dbReference type="Google" id="ProtNLM"/>
    </source>
</evidence>
<dbReference type="KEGG" id="tbk:HF295_01975"/>
<evidence type="ECO:0000313" key="3">
    <source>
        <dbReference type="Proteomes" id="UP000512167"/>
    </source>
</evidence>
<dbReference type="RefSeq" id="WP_312032170.1">
    <property type="nucleotide sequence ID" value="NZ_CP051151.1"/>
</dbReference>
<evidence type="ECO:0000313" key="2">
    <source>
        <dbReference type="EMBL" id="QLY39691.1"/>
    </source>
</evidence>
<reference evidence="2 3" key="1">
    <citation type="submission" date="2020-04" db="EMBL/GenBank/DDBJ databases">
        <authorList>
            <person name="Zheng R.K."/>
            <person name="Sun C.M."/>
        </authorList>
    </citation>
    <scope>NUCLEOTIDE SEQUENCE [LARGE SCALE GENOMIC DNA]</scope>
    <source>
        <strain evidence="3">zrk29</strain>
    </source>
</reference>
<organism evidence="2 3">
    <name type="scientific">Hujiaoplasma nucleasis</name>
    <dbReference type="NCBI Taxonomy" id="2725268"/>
    <lineage>
        <taxon>Bacteria</taxon>
        <taxon>Bacillati</taxon>
        <taxon>Mycoplasmatota</taxon>
        <taxon>Mollicutes</taxon>
        <taxon>Candidatus Izemoplasmatales</taxon>
        <taxon>Hujiaoplasmataceae</taxon>
        <taxon>Hujiaoplasma</taxon>
    </lineage>
</organism>
<dbReference type="AlphaFoldDB" id="A0A7L6N2A5"/>
<dbReference type="Proteomes" id="UP000512167">
    <property type="component" value="Chromosome"/>
</dbReference>
<evidence type="ECO:0000256" key="1">
    <source>
        <dbReference type="SAM" id="Phobius"/>
    </source>
</evidence>
<feature type="transmembrane region" description="Helical" evidence="1">
    <location>
        <begin position="62"/>
        <end position="81"/>
    </location>
</feature>
<protein>
    <recommendedName>
        <fullName evidence="4">TM2 domain-containing protein</fullName>
    </recommendedName>
</protein>